<sequence>MQAILSFRRLITSSQQPPLAINSHLAIGSSSTSAPSSSPSPLSIFSCRYHNYQAPKSTIFSSAAREVVTVAQEEKDLNFVDRPGAGEPGEGYSAGPGPSRMQKLGDNNNNVAVEFNHADDAMAQAGAGPRLWEAGRDGSGFKY</sequence>
<keyword evidence="3" id="KW-1185">Reference proteome</keyword>
<accession>A0A8S0WJ38</accession>
<gene>
    <name evidence="2" type="ORF">AAE3_LOCUS311</name>
</gene>
<dbReference type="EMBL" id="CACVBS010000001">
    <property type="protein sequence ID" value="CAA7257469.1"/>
    <property type="molecule type" value="Genomic_DNA"/>
</dbReference>
<protein>
    <submittedName>
        <fullName evidence="2">Uncharacterized protein</fullName>
    </submittedName>
</protein>
<proteinExistence type="predicted"/>
<name>A0A8S0WJ38_CYCAE</name>
<dbReference type="Proteomes" id="UP000467700">
    <property type="component" value="Unassembled WGS sequence"/>
</dbReference>
<dbReference type="AlphaFoldDB" id="A0A8S0WJ38"/>
<feature type="region of interest" description="Disordered" evidence="1">
    <location>
        <begin position="78"/>
        <end position="107"/>
    </location>
</feature>
<evidence type="ECO:0000313" key="3">
    <source>
        <dbReference type="Proteomes" id="UP000467700"/>
    </source>
</evidence>
<reference evidence="2 3" key="1">
    <citation type="submission" date="2020-01" db="EMBL/GenBank/DDBJ databases">
        <authorList>
            <person name="Gupta K D."/>
        </authorList>
    </citation>
    <scope>NUCLEOTIDE SEQUENCE [LARGE SCALE GENOMIC DNA]</scope>
</reference>
<comment type="caution">
    <text evidence="2">The sequence shown here is derived from an EMBL/GenBank/DDBJ whole genome shotgun (WGS) entry which is preliminary data.</text>
</comment>
<evidence type="ECO:0000313" key="2">
    <source>
        <dbReference type="EMBL" id="CAA7257469.1"/>
    </source>
</evidence>
<organism evidence="2 3">
    <name type="scientific">Cyclocybe aegerita</name>
    <name type="common">Black poplar mushroom</name>
    <name type="synonym">Agrocybe aegerita</name>
    <dbReference type="NCBI Taxonomy" id="1973307"/>
    <lineage>
        <taxon>Eukaryota</taxon>
        <taxon>Fungi</taxon>
        <taxon>Dikarya</taxon>
        <taxon>Basidiomycota</taxon>
        <taxon>Agaricomycotina</taxon>
        <taxon>Agaricomycetes</taxon>
        <taxon>Agaricomycetidae</taxon>
        <taxon>Agaricales</taxon>
        <taxon>Agaricineae</taxon>
        <taxon>Bolbitiaceae</taxon>
        <taxon>Cyclocybe</taxon>
    </lineage>
</organism>
<evidence type="ECO:0000256" key="1">
    <source>
        <dbReference type="SAM" id="MobiDB-lite"/>
    </source>
</evidence>